<dbReference type="SUPFAM" id="SSF56935">
    <property type="entry name" value="Porins"/>
    <property type="match status" value="1"/>
</dbReference>
<dbReference type="EMBL" id="OKRB01000102">
    <property type="protein sequence ID" value="SPE24252.1"/>
    <property type="molecule type" value="Genomic_DNA"/>
</dbReference>
<keyword evidence="2" id="KW-0813">Transport</keyword>
<feature type="domain" description="TonB-dependent transporter Oar-like beta-barrel" evidence="7">
    <location>
        <begin position="249"/>
        <end position="1251"/>
    </location>
</feature>
<dbReference type="InterPro" id="IPR013784">
    <property type="entry name" value="Carb-bd-like_fold"/>
</dbReference>
<gene>
    <name evidence="8" type="ORF">SBA5_440039</name>
</gene>
<evidence type="ECO:0000256" key="4">
    <source>
        <dbReference type="ARBA" id="ARBA00022692"/>
    </source>
</evidence>
<dbReference type="InterPro" id="IPR036942">
    <property type="entry name" value="Beta-barrel_TonB_sf"/>
</dbReference>
<dbReference type="GO" id="GO:0030246">
    <property type="term" value="F:carbohydrate binding"/>
    <property type="evidence" value="ECO:0007669"/>
    <property type="project" value="InterPro"/>
</dbReference>
<evidence type="ECO:0000313" key="8">
    <source>
        <dbReference type="EMBL" id="SPE24252.1"/>
    </source>
</evidence>
<dbReference type="AlphaFoldDB" id="A0A2N9LLZ9"/>
<dbReference type="Proteomes" id="UP000239735">
    <property type="component" value="Unassembled WGS sequence"/>
</dbReference>
<comment type="subcellular location">
    <subcellularLocation>
        <location evidence="1">Cell outer membrane</location>
        <topology evidence="1">Multi-pass membrane protein</topology>
    </subcellularLocation>
</comment>
<proteinExistence type="predicted"/>
<dbReference type="InterPro" id="IPR057601">
    <property type="entry name" value="Oar-like_b-barrel"/>
</dbReference>
<dbReference type="PANTHER" id="PTHR30069">
    <property type="entry name" value="TONB-DEPENDENT OUTER MEMBRANE RECEPTOR"/>
    <property type="match status" value="1"/>
</dbReference>
<sequence length="1258" mass="134894">MDHKESVFPKLRTLLTTVCTALMIVFCGQLYAQIDTGSVTGTVKDPSGALVVGAHCTLTNTATSISQTAISTSAGAYTFEGVHAGSYTLKVVASGFKEYLLDGIQVHIQNVVTADVSLQVGAASAEVTVTSAVPLLQAQDASVGMTINSVMVNDLPIQGGGGGRNFTTLAELAPGVYSNGNPDTTTILSAGVENGQVDVRFNGVDDNLEFYGGTSILPIPDAIQEFKFMNGNNSAEFGHSTGAVINAITYTGTNQFHGHVWEYFQNEDLNANDYFNNLNNKPRSMLRHNEFGGLLGGPVLAPHYNGRNRTFFFFDFERTMHASPNSYTQTVPTSTMQKSGFTNMQDLFTLSTSTHTDALGRKFQYGTIFDPATTRVIPASGVDPVTGLTGKAESYVRDPFYNCTAAGGCPVNDNMAGNTTLDYTAAAPKALLNILPSSRLDPNAVALLALLPSPDVTTSTPLSNNWYTTPTKIFSANQYDGRIDEKISDKDSLWGSYSHYNPIATATAAYPGPAEGALSVNYATTQPIYVIVTSWTHVFSSSLINEFRFGVNNNYNTRIDPYANVPGLPAKYGIPGIPESPGNGGLPVLHTGVISDWGGHRFAPTIQTARVFEYQDNLTKIFGKHEFKFGGQYDHLMSNIIQPAYPKGWFQWTEGYSDIPNASSGDTGMADMVLTPVAANSYYSTNGGISSATNTIGGLSAFSGSNFAQTNVHSPYIGIYAQDNWKFTPDLTVNLGLRWDYFGAYASDGGQEGNLVMGGNGIIQDGNGLGAYYLIGHDACKSNLGTPFTTLMASEGIPVVCSPSNAVTKAQRDNFAPRLGIDYRIRPSLVARAGAGIAYGALDSIGYGGTLGTNYPFQFTYASPSTNTSQVPLQLPGGTTTATMENAFNVVSLSNPTQTNPAGIALTGKNYNYQTPYDISLNFQLQWQFTKRDAIQSGYVGTLGRHLDSQSTNHNSVSEMLVPGTAIQTINQANPGASTGFLPYNALGSGSELQMNNMISSYHSWQTEYDRRFADGSSLSANYTFSKCLSDNIGKTGLGQGIRALWLPGMGARADYALCTADMQQIVKANGELAVPVGRGSTYFANMNPLEDAFIGGWHFDFNLTHYSGMPFNVGCQNPTQGNNFAGGFGCNAPLSGTDPYKGFKTRLQWANPAAFVRMPYNPVTANGQNLLADLGTTPDQVRGPGLFALDASFHKYFNTGEGTKFEFLLEAFNALNHVAWSNPSNTNYLQTSPGQFGVITGDRTGARVVQLAAKFYF</sequence>
<dbReference type="Pfam" id="PF13620">
    <property type="entry name" value="CarboxypepD_reg"/>
    <property type="match status" value="1"/>
</dbReference>
<evidence type="ECO:0000256" key="2">
    <source>
        <dbReference type="ARBA" id="ARBA00022448"/>
    </source>
</evidence>
<evidence type="ECO:0000256" key="5">
    <source>
        <dbReference type="ARBA" id="ARBA00023136"/>
    </source>
</evidence>
<dbReference type="GO" id="GO:0044718">
    <property type="term" value="P:siderophore transmembrane transport"/>
    <property type="evidence" value="ECO:0007669"/>
    <property type="project" value="TreeGrafter"/>
</dbReference>
<protein>
    <submittedName>
        <fullName evidence="8">TonB-dependent receptor plug</fullName>
    </submittedName>
</protein>
<organism evidence="8 9">
    <name type="scientific">Candidatus Sulfuritelmatomonas gaucii</name>
    <dbReference type="NCBI Taxonomy" id="2043161"/>
    <lineage>
        <taxon>Bacteria</taxon>
        <taxon>Pseudomonadati</taxon>
        <taxon>Acidobacteriota</taxon>
        <taxon>Terriglobia</taxon>
        <taxon>Terriglobales</taxon>
        <taxon>Acidobacteriaceae</taxon>
        <taxon>Candidatus Sulfuritelmatomonas</taxon>
    </lineage>
</organism>
<evidence type="ECO:0000259" key="7">
    <source>
        <dbReference type="Pfam" id="PF25183"/>
    </source>
</evidence>
<dbReference type="GO" id="GO:0015344">
    <property type="term" value="F:siderophore uptake transmembrane transporter activity"/>
    <property type="evidence" value="ECO:0007669"/>
    <property type="project" value="TreeGrafter"/>
</dbReference>
<dbReference type="SUPFAM" id="SSF49452">
    <property type="entry name" value="Starch-binding domain-like"/>
    <property type="match status" value="1"/>
</dbReference>
<dbReference type="GO" id="GO:0009279">
    <property type="term" value="C:cell outer membrane"/>
    <property type="evidence" value="ECO:0007669"/>
    <property type="project" value="UniProtKB-SubCell"/>
</dbReference>
<dbReference type="Gene3D" id="2.40.170.20">
    <property type="entry name" value="TonB-dependent receptor, beta-barrel domain"/>
    <property type="match status" value="1"/>
</dbReference>
<dbReference type="PANTHER" id="PTHR30069:SF46">
    <property type="entry name" value="OAR PROTEIN"/>
    <property type="match status" value="1"/>
</dbReference>
<dbReference type="Gene3D" id="2.60.40.1120">
    <property type="entry name" value="Carboxypeptidase-like, regulatory domain"/>
    <property type="match status" value="1"/>
</dbReference>
<evidence type="ECO:0000313" key="9">
    <source>
        <dbReference type="Proteomes" id="UP000239735"/>
    </source>
</evidence>
<keyword evidence="5" id="KW-0472">Membrane</keyword>
<keyword evidence="6" id="KW-0998">Cell outer membrane</keyword>
<accession>A0A2N9LLZ9</accession>
<dbReference type="InterPro" id="IPR039426">
    <property type="entry name" value="TonB-dep_rcpt-like"/>
</dbReference>
<dbReference type="Pfam" id="PF25183">
    <property type="entry name" value="OMP_b-brl_4"/>
    <property type="match status" value="1"/>
</dbReference>
<keyword evidence="3" id="KW-1134">Transmembrane beta strand</keyword>
<evidence type="ECO:0000256" key="1">
    <source>
        <dbReference type="ARBA" id="ARBA00004571"/>
    </source>
</evidence>
<evidence type="ECO:0000256" key="3">
    <source>
        <dbReference type="ARBA" id="ARBA00022452"/>
    </source>
</evidence>
<reference evidence="9" key="1">
    <citation type="submission" date="2018-02" db="EMBL/GenBank/DDBJ databases">
        <authorList>
            <person name="Hausmann B."/>
        </authorList>
    </citation>
    <scope>NUCLEOTIDE SEQUENCE [LARGE SCALE GENOMIC DNA]</scope>
    <source>
        <strain evidence="9">Peat soil MAG SbA5</strain>
    </source>
</reference>
<keyword evidence="4" id="KW-0812">Transmembrane</keyword>
<keyword evidence="8" id="KW-0675">Receptor</keyword>
<evidence type="ECO:0000256" key="6">
    <source>
        <dbReference type="ARBA" id="ARBA00023237"/>
    </source>
</evidence>
<name>A0A2N9LLZ9_9BACT</name>